<organism evidence="3 4">
    <name type="scientific">Marivivens niveibacter</name>
    <dbReference type="NCBI Taxonomy" id="1930667"/>
    <lineage>
        <taxon>Bacteria</taxon>
        <taxon>Pseudomonadati</taxon>
        <taxon>Pseudomonadota</taxon>
        <taxon>Alphaproteobacteria</taxon>
        <taxon>Rhodobacterales</taxon>
        <taxon>Paracoccaceae</taxon>
        <taxon>Marivivens group</taxon>
        <taxon>Marivivens</taxon>
    </lineage>
</organism>
<dbReference type="OrthoDB" id="7843142at2"/>
<dbReference type="RefSeq" id="WP_086451546.1">
    <property type="nucleotide sequence ID" value="NZ_MSPP01000003.1"/>
</dbReference>
<keyword evidence="2" id="KW-0732">Signal</keyword>
<sequence length="390" mass="39914">MSSARIIGFIAACLGGVAQIGYAQSQTPVPAEFPPASYDANQYVDSAGCVFVRAGMAGTVNWVPRLSRDRQQLCGFEPTIGAAIPSPLPANVPIITIDQPAAPAAAPRIIADPITPPTTNRDPMETVASVTTMPSMQTISSRVIADAAAAAPVLTPAPVVREPEPVRMTMTQVCEGKYGVQRQYINAATGEFIDCGPAPVTQVATVAPTAPAGDTRCTNLSQAVTTSGRNVEVRCGPQTQSIWGGNRIPASNPVPVATSTGTSYVPVDRPATAVLSAPVASASSPAPTVVPAAPVAAPVPSSCNFDSVSAQYMAGANVRCGPQTQSPSGGVARSSAQAGRASFNPSTGGLFGRAVPASNPPYVANGEPIVPNGYEVVWDDDRLNPNRGLN</sequence>
<keyword evidence="4" id="KW-1185">Reference proteome</keyword>
<protein>
    <submittedName>
        <fullName evidence="3">Uncharacterized protein</fullName>
    </submittedName>
</protein>
<gene>
    <name evidence="3" type="ORF">BVC71_10150</name>
</gene>
<feature type="chain" id="PRO_5012784112" evidence="2">
    <location>
        <begin position="24"/>
        <end position="390"/>
    </location>
</feature>
<dbReference type="EMBL" id="MSPP01000003">
    <property type="protein sequence ID" value="OUD09066.1"/>
    <property type="molecule type" value="Genomic_DNA"/>
</dbReference>
<proteinExistence type="predicted"/>
<dbReference type="Proteomes" id="UP000194664">
    <property type="component" value="Unassembled WGS sequence"/>
</dbReference>
<comment type="caution">
    <text evidence="3">The sequence shown here is derived from an EMBL/GenBank/DDBJ whole genome shotgun (WGS) entry which is preliminary data.</text>
</comment>
<evidence type="ECO:0000256" key="2">
    <source>
        <dbReference type="SAM" id="SignalP"/>
    </source>
</evidence>
<feature type="signal peptide" evidence="2">
    <location>
        <begin position="1"/>
        <end position="23"/>
    </location>
</feature>
<dbReference type="AlphaFoldDB" id="A0A251WXJ4"/>
<evidence type="ECO:0000313" key="4">
    <source>
        <dbReference type="Proteomes" id="UP000194664"/>
    </source>
</evidence>
<feature type="region of interest" description="Disordered" evidence="1">
    <location>
        <begin position="322"/>
        <end position="350"/>
    </location>
</feature>
<evidence type="ECO:0000256" key="1">
    <source>
        <dbReference type="SAM" id="MobiDB-lite"/>
    </source>
</evidence>
<accession>A0A251WXJ4</accession>
<name>A0A251WXJ4_9RHOB</name>
<evidence type="ECO:0000313" key="3">
    <source>
        <dbReference type="EMBL" id="OUD09066.1"/>
    </source>
</evidence>
<reference evidence="3 4" key="1">
    <citation type="submission" date="2016-12" db="EMBL/GenBank/DDBJ databases">
        <title>The draft genome sequence of HSLHS2.</title>
        <authorList>
            <person name="Hu D."/>
            <person name="Wang L."/>
            <person name="Shao Z."/>
        </authorList>
    </citation>
    <scope>NUCLEOTIDE SEQUENCE [LARGE SCALE GENOMIC DNA]</scope>
    <source>
        <strain evidence="3">MCCC 1A06712</strain>
    </source>
</reference>